<keyword evidence="2" id="KW-1185">Reference proteome</keyword>
<evidence type="ECO:0000313" key="1">
    <source>
        <dbReference type="EMBL" id="MCU6726580.1"/>
    </source>
</evidence>
<protein>
    <submittedName>
        <fullName evidence="1">Uncharacterized protein</fullName>
    </submittedName>
</protein>
<accession>A0ABT2SQ14</accession>
<dbReference type="RefSeq" id="WP_262655829.1">
    <property type="nucleotide sequence ID" value="NZ_JAOQKE010000029.1"/>
</dbReference>
<dbReference type="Proteomes" id="UP001652338">
    <property type="component" value="Unassembled WGS sequence"/>
</dbReference>
<comment type="caution">
    <text evidence="1">The sequence shown here is derived from an EMBL/GenBank/DDBJ whole genome shotgun (WGS) entry which is preliminary data.</text>
</comment>
<reference evidence="1 2" key="1">
    <citation type="journal article" date="2021" name="ISME Commun">
        <title>Automated analysis of genomic sequences facilitates high-throughput and comprehensive description of bacteria.</title>
        <authorList>
            <person name="Hitch T.C.A."/>
        </authorList>
    </citation>
    <scope>NUCLEOTIDE SEQUENCE [LARGE SCALE GENOMIC DNA]</scope>
    <source>
        <strain evidence="1 2">Sanger_29</strain>
    </source>
</reference>
<name>A0ABT2SQ14_9FIRM</name>
<sequence>MEKINNTVKNNEPVSLSKEQELEQYKDWINELIQKVTDPEHLKHTYKFLLYLYLRE</sequence>
<proteinExistence type="predicted"/>
<dbReference type="EMBL" id="JAOQKE010000029">
    <property type="protein sequence ID" value="MCU6726580.1"/>
    <property type="molecule type" value="Genomic_DNA"/>
</dbReference>
<organism evidence="1 2">
    <name type="scientific">Muricoprocola aceti</name>
    <dbReference type="NCBI Taxonomy" id="2981772"/>
    <lineage>
        <taxon>Bacteria</taxon>
        <taxon>Bacillati</taxon>
        <taxon>Bacillota</taxon>
        <taxon>Clostridia</taxon>
        <taxon>Lachnospirales</taxon>
        <taxon>Lachnospiraceae</taxon>
        <taxon>Muricoprocola</taxon>
    </lineage>
</organism>
<gene>
    <name evidence="1" type="ORF">OCV47_14830</name>
</gene>
<evidence type="ECO:0000313" key="2">
    <source>
        <dbReference type="Proteomes" id="UP001652338"/>
    </source>
</evidence>